<sequence>MSQMLPRRMAAYLQLGFLNILMFLRISKGHDYINGTSQFCCTVDYISEMTCDWVERAAVTGDQCMVQAEDNMFANKCEAQSVLDAVLRGSSRSCSLSFSFFTIAQSFNVTLWCHKNGHKSLNGMIEMFEPSSNIKIPRPDIVANMSTNDCQFSWTVPKTITDYMALKSELRYKPKDGLWKDSELLLIESVLRTSIDLKHLKPSQVYVAQIRVKTLEGRGIVYRSVWSQWSLEVEWETPGSTINDGNQMAVWGVLSLISIVVTMILVFVNRYMMPKRLKKLKWFSVPDPGKFFYDLNSIHGGNFQKWLGGRLTASFYTAEELGTEISPVEISSIKDSESFIKKDYISDGSSSWSAGTSSLSSFANQGYFWFSYPNCVEMEPCKVYFSYGQSGAESGSEESGSYQCLTTSNDSLYEDLDVEPTSPGSECGGRGRLGFDRVMEEVLASATLTTSAAEVGHVGQLLGNVPHNGRACDLLPPKPQIAFFQFPHYSLGSRAFPHTMLLNEELEEEEEGEEDEGRQGCKGLSFGDQAVSQCSGVFRQEAGNILKAASLNLGRSCDAYLSLKEVQSTYSNKSI</sequence>
<protein>
    <recommendedName>
        <fullName evidence="10">Fibronectin type-III domain-containing protein</fullName>
    </recommendedName>
</protein>
<proteinExistence type="predicted"/>
<dbReference type="STRING" id="7868.ENSCMIP00000014241"/>
<dbReference type="PROSITE" id="PS01355">
    <property type="entry name" value="HEMATOPO_REC_S_F1"/>
    <property type="match status" value="1"/>
</dbReference>
<keyword evidence="4 8" id="KW-1133">Transmembrane helix</keyword>
<dbReference type="KEGG" id="cmk:103189779"/>
<dbReference type="GO" id="GO:0004896">
    <property type="term" value="F:cytokine receptor activity"/>
    <property type="evidence" value="ECO:0007669"/>
    <property type="project" value="InterPro"/>
</dbReference>
<evidence type="ECO:0000256" key="7">
    <source>
        <dbReference type="ARBA" id="ARBA00023180"/>
    </source>
</evidence>
<feature type="domain" description="Fibronectin type-III" evidence="10">
    <location>
        <begin position="136"/>
        <end position="240"/>
    </location>
</feature>
<evidence type="ECO:0000256" key="4">
    <source>
        <dbReference type="ARBA" id="ARBA00022989"/>
    </source>
</evidence>
<reference evidence="11" key="4">
    <citation type="submission" date="2025-08" db="UniProtKB">
        <authorList>
            <consortium name="Ensembl"/>
        </authorList>
    </citation>
    <scope>IDENTIFICATION</scope>
</reference>
<dbReference type="Proteomes" id="UP000314986">
    <property type="component" value="Unassembled WGS sequence"/>
</dbReference>
<dbReference type="RefSeq" id="XP_007908478.1">
    <property type="nucleotide sequence ID" value="XM_007910287.1"/>
</dbReference>
<reference evidence="12" key="1">
    <citation type="journal article" date="2006" name="Science">
        <title>Ancient noncoding elements conserved in the human genome.</title>
        <authorList>
            <person name="Venkatesh B."/>
            <person name="Kirkness E.F."/>
            <person name="Loh Y.H."/>
            <person name="Halpern A.L."/>
            <person name="Lee A.P."/>
            <person name="Johnson J."/>
            <person name="Dandona N."/>
            <person name="Viswanathan L.D."/>
            <person name="Tay A."/>
            <person name="Venter J.C."/>
            <person name="Strausberg R.L."/>
            <person name="Brenner S."/>
        </authorList>
    </citation>
    <scope>NUCLEOTIDE SEQUENCE [LARGE SCALE GENOMIC DNA]</scope>
</reference>
<dbReference type="PANTHER" id="PTHR23037:SF30">
    <property type="entry name" value="INTERLEUKIN-2 RECEPTOR SUBUNIT BETA"/>
    <property type="match status" value="1"/>
</dbReference>
<keyword evidence="2 8" id="KW-0812">Transmembrane</keyword>
<dbReference type="OrthoDB" id="9419853at2759"/>
<evidence type="ECO:0000256" key="8">
    <source>
        <dbReference type="SAM" id="Phobius"/>
    </source>
</evidence>
<reference evidence="11" key="5">
    <citation type="submission" date="2025-09" db="UniProtKB">
        <authorList>
            <consortium name="Ensembl"/>
        </authorList>
    </citation>
    <scope>IDENTIFICATION</scope>
</reference>
<evidence type="ECO:0000256" key="2">
    <source>
        <dbReference type="ARBA" id="ARBA00022692"/>
    </source>
</evidence>
<dbReference type="CDD" id="cd00063">
    <property type="entry name" value="FN3"/>
    <property type="match status" value="1"/>
</dbReference>
<keyword evidence="3 9" id="KW-0732">Signal</keyword>
<keyword evidence="7" id="KW-0325">Glycoprotein</keyword>
<feature type="signal peptide" evidence="9">
    <location>
        <begin position="1"/>
        <end position="29"/>
    </location>
</feature>
<evidence type="ECO:0000256" key="6">
    <source>
        <dbReference type="ARBA" id="ARBA00023170"/>
    </source>
</evidence>
<feature type="chain" id="PRO_5021227559" description="Fibronectin type-III domain-containing protein" evidence="9">
    <location>
        <begin position="30"/>
        <end position="575"/>
    </location>
</feature>
<comment type="subcellular location">
    <subcellularLocation>
        <location evidence="1">Membrane</location>
        <topology evidence="1">Single-pass type I membrane protein</topology>
    </subcellularLocation>
</comment>
<keyword evidence="12" id="KW-1185">Reference proteome</keyword>
<keyword evidence="5 8" id="KW-0472">Membrane</keyword>
<dbReference type="FunCoup" id="A0A4W3HEC2">
    <property type="interactions" value="10"/>
</dbReference>
<dbReference type="InterPro" id="IPR003961">
    <property type="entry name" value="FN3_dom"/>
</dbReference>
<evidence type="ECO:0000256" key="5">
    <source>
        <dbReference type="ARBA" id="ARBA00023136"/>
    </source>
</evidence>
<reference evidence="12" key="2">
    <citation type="journal article" date="2007" name="PLoS Biol.">
        <title>Survey sequencing and comparative analysis of the elephant shark (Callorhinchus milii) genome.</title>
        <authorList>
            <person name="Venkatesh B."/>
            <person name="Kirkness E.F."/>
            <person name="Loh Y.H."/>
            <person name="Halpern A.L."/>
            <person name="Lee A.P."/>
            <person name="Johnson J."/>
            <person name="Dandona N."/>
            <person name="Viswanathan L.D."/>
            <person name="Tay A."/>
            <person name="Venter J.C."/>
            <person name="Strausberg R.L."/>
            <person name="Brenner S."/>
        </authorList>
    </citation>
    <scope>NUCLEOTIDE SEQUENCE [LARGE SCALE GENOMIC DNA]</scope>
</reference>
<feature type="transmembrane region" description="Helical" evidence="8">
    <location>
        <begin position="248"/>
        <end position="268"/>
    </location>
</feature>
<dbReference type="GO" id="GO:0016064">
    <property type="term" value="P:immunoglobulin mediated immune response"/>
    <property type="evidence" value="ECO:0007669"/>
    <property type="project" value="TreeGrafter"/>
</dbReference>
<dbReference type="OMA" id="ANQGYFW"/>
<gene>
    <name evidence="11" type="primary">LOC103189779</name>
</gene>
<dbReference type="AlphaFoldDB" id="A0A4W3HEC2"/>
<dbReference type="InterPro" id="IPR003531">
    <property type="entry name" value="Hempt_rcpt_S_F1_CS"/>
</dbReference>
<reference evidence="12" key="3">
    <citation type="journal article" date="2014" name="Nature">
        <title>Elephant shark genome provides unique insights into gnathostome evolution.</title>
        <authorList>
            <consortium name="International Elephant Shark Genome Sequencing Consortium"/>
            <person name="Venkatesh B."/>
            <person name="Lee A.P."/>
            <person name="Ravi V."/>
            <person name="Maurya A.K."/>
            <person name="Lian M.M."/>
            <person name="Swann J.B."/>
            <person name="Ohta Y."/>
            <person name="Flajnik M.F."/>
            <person name="Sutoh Y."/>
            <person name="Kasahara M."/>
            <person name="Hoon S."/>
            <person name="Gangu V."/>
            <person name="Roy S.W."/>
            <person name="Irimia M."/>
            <person name="Korzh V."/>
            <person name="Kondrychyn I."/>
            <person name="Lim Z.W."/>
            <person name="Tay B.H."/>
            <person name="Tohari S."/>
            <person name="Kong K.W."/>
            <person name="Ho S."/>
            <person name="Lorente-Galdos B."/>
            <person name="Quilez J."/>
            <person name="Marques-Bonet T."/>
            <person name="Raney B.J."/>
            <person name="Ingham P.W."/>
            <person name="Tay A."/>
            <person name="Hillier L.W."/>
            <person name="Minx P."/>
            <person name="Boehm T."/>
            <person name="Wilson R.K."/>
            <person name="Brenner S."/>
            <person name="Warren W.C."/>
        </authorList>
    </citation>
    <scope>NUCLEOTIDE SEQUENCE [LARGE SCALE GENOMIC DNA]</scope>
</reference>
<accession>A0A4W3HEC2</accession>
<dbReference type="GeneTree" id="ENSGT00510000049239"/>
<dbReference type="SUPFAM" id="SSF49265">
    <property type="entry name" value="Fibronectin type III"/>
    <property type="match status" value="1"/>
</dbReference>
<dbReference type="GO" id="GO:0009897">
    <property type="term" value="C:external side of plasma membrane"/>
    <property type="evidence" value="ECO:0007669"/>
    <property type="project" value="TreeGrafter"/>
</dbReference>
<name>A0A4W3HEC2_CALMI</name>
<dbReference type="GeneID" id="103189779"/>
<evidence type="ECO:0000259" key="10">
    <source>
        <dbReference type="PROSITE" id="PS50853"/>
    </source>
</evidence>
<organism evidence="11 12">
    <name type="scientific">Callorhinchus milii</name>
    <name type="common">Ghost shark</name>
    <dbReference type="NCBI Taxonomy" id="7868"/>
    <lineage>
        <taxon>Eukaryota</taxon>
        <taxon>Metazoa</taxon>
        <taxon>Chordata</taxon>
        <taxon>Craniata</taxon>
        <taxon>Vertebrata</taxon>
        <taxon>Chondrichthyes</taxon>
        <taxon>Holocephali</taxon>
        <taxon>Chimaeriformes</taxon>
        <taxon>Callorhinchidae</taxon>
        <taxon>Callorhinchus</taxon>
    </lineage>
</organism>
<dbReference type="Ensembl" id="ENSCMIT00000014546.1">
    <property type="protein sequence ID" value="ENSCMIP00000014241.1"/>
    <property type="gene ID" value="ENSCMIG00000007081.1"/>
</dbReference>
<evidence type="ECO:0000313" key="11">
    <source>
        <dbReference type="Ensembl" id="ENSCMIP00000014241.1"/>
    </source>
</evidence>
<dbReference type="InterPro" id="IPR013783">
    <property type="entry name" value="Ig-like_fold"/>
</dbReference>
<dbReference type="RefSeq" id="XP_042200846.1">
    <property type="nucleotide sequence ID" value="XM_042344912.1"/>
</dbReference>
<evidence type="ECO:0000256" key="3">
    <source>
        <dbReference type="ARBA" id="ARBA00022729"/>
    </source>
</evidence>
<dbReference type="InParanoid" id="A0A4W3HEC2"/>
<dbReference type="PANTHER" id="PTHR23037">
    <property type="entry name" value="CYTOKINE RECEPTOR"/>
    <property type="match status" value="1"/>
</dbReference>
<evidence type="ECO:0000256" key="9">
    <source>
        <dbReference type="SAM" id="SignalP"/>
    </source>
</evidence>
<evidence type="ECO:0000313" key="12">
    <source>
        <dbReference type="Proteomes" id="UP000314986"/>
    </source>
</evidence>
<dbReference type="Gene3D" id="2.60.40.10">
    <property type="entry name" value="Immunoglobulins"/>
    <property type="match status" value="2"/>
</dbReference>
<evidence type="ECO:0000256" key="1">
    <source>
        <dbReference type="ARBA" id="ARBA00004479"/>
    </source>
</evidence>
<dbReference type="InterPro" id="IPR036116">
    <property type="entry name" value="FN3_sf"/>
</dbReference>
<keyword evidence="6" id="KW-0675">Receptor</keyword>
<dbReference type="PROSITE" id="PS50853">
    <property type="entry name" value="FN3"/>
    <property type="match status" value="1"/>
</dbReference>